<feature type="compositionally biased region" description="Polar residues" evidence="5">
    <location>
        <begin position="257"/>
        <end position="266"/>
    </location>
</feature>
<dbReference type="InterPro" id="IPR013083">
    <property type="entry name" value="Znf_RING/FYVE/PHD"/>
</dbReference>
<protein>
    <submittedName>
        <fullName evidence="8">Uncharacterized protein</fullName>
    </submittedName>
</protein>
<dbReference type="InterPro" id="IPR003111">
    <property type="entry name" value="Lon_prtase_N"/>
</dbReference>
<feature type="compositionally biased region" description="Polar residues" evidence="5">
    <location>
        <begin position="152"/>
        <end position="161"/>
    </location>
</feature>
<evidence type="ECO:0000256" key="5">
    <source>
        <dbReference type="SAM" id="MobiDB-lite"/>
    </source>
</evidence>
<dbReference type="SMART" id="SM00184">
    <property type="entry name" value="RING"/>
    <property type="match status" value="2"/>
</dbReference>
<evidence type="ECO:0000259" key="6">
    <source>
        <dbReference type="PROSITE" id="PS50089"/>
    </source>
</evidence>
<evidence type="ECO:0000256" key="3">
    <source>
        <dbReference type="ARBA" id="ARBA00022833"/>
    </source>
</evidence>
<evidence type="ECO:0000259" key="7">
    <source>
        <dbReference type="PROSITE" id="PS51787"/>
    </source>
</evidence>
<dbReference type="InterPro" id="IPR001841">
    <property type="entry name" value="Znf_RING"/>
</dbReference>
<name>A0ABR3IND0_LOXSC</name>
<keyword evidence="3" id="KW-0862">Zinc</keyword>
<feature type="domain" description="RING-type" evidence="6">
    <location>
        <begin position="596"/>
        <end position="633"/>
    </location>
</feature>
<feature type="region of interest" description="Disordered" evidence="5">
    <location>
        <begin position="219"/>
        <end position="266"/>
    </location>
</feature>
<dbReference type="PANTHER" id="PTHR23327">
    <property type="entry name" value="RING FINGER PROTEIN 127"/>
    <property type="match status" value="1"/>
</dbReference>
<dbReference type="PROSITE" id="PS00518">
    <property type="entry name" value="ZF_RING_1"/>
    <property type="match status" value="1"/>
</dbReference>
<dbReference type="PROSITE" id="PS51787">
    <property type="entry name" value="LON_N"/>
    <property type="match status" value="1"/>
</dbReference>
<evidence type="ECO:0000256" key="4">
    <source>
        <dbReference type="PROSITE-ProRule" id="PRU00175"/>
    </source>
</evidence>
<dbReference type="InterPro" id="IPR017907">
    <property type="entry name" value="Znf_RING_CS"/>
</dbReference>
<feature type="compositionally biased region" description="Polar residues" evidence="5">
    <location>
        <begin position="168"/>
        <end position="177"/>
    </location>
</feature>
<dbReference type="Proteomes" id="UP001549920">
    <property type="component" value="Unassembled WGS sequence"/>
</dbReference>
<keyword evidence="2 4" id="KW-0863">Zinc-finger</keyword>
<dbReference type="InterPro" id="IPR046336">
    <property type="entry name" value="Lon_prtase_N_sf"/>
</dbReference>
<accession>A0ABR3IND0</accession>
<dbReference type="Pfam" id="PF13923">
    <property type="entry name" value="zf-C3HC4_2"/>
    <property type="match status" value="1"/>
</dbReference>
<sequence length="904" mass="102313">MWPQVGGHVGPPTPLTPEVDRFEVMPWRSSPPPDEIRAANALTHVLASRSATETASPPYLGTSCVLTSYIFTLSPPFPCPLQMPLEPRNSPRRTYQRMYRRIQHPYRLLSLSERMHIYRPILPSLQEEESTEQRANIEIQERPSRTSKRQTRIYSSYQQRAQIPENYGESTQLSESQGLRRIPPNHWIRRTRQTQWQEPDEPEIIITSDVQLQTDDAETGFNSNSLLSEQSPTSPTELRELPTDYETSSARTDDATPMSSVDNNIPEITSGYLDIQSIESESYPDNRSIDSRNTQLPYQTMRMETAQTDVSEKCTNPKSEELVCSNPSDFNKSLRDLSSVVSFKLYARSVSIPALPAPTFKARQVANKMIKHARNNKTLNEKGLHCLNCDLFPILPVTGHCGHTRCTKCIEDNGDCPCGAEAPKDLHVNTVIQYLIAKMLPNDLSRRRTTTHAHKRRSDLYDDEMVSISPPVKTESPVEGDVVRLRRLSRVSRGCVSPRARSAGPDVNARMPMSPQVQYEYARRLLSVGRYRDAAPHLARVAASSEPLARSARSILSQVIVILAEGSDPRRIARDLFRSVRLQSAASWLKPSDLECVLCYHTYTRPVTTPCGHTYCRTCIERALDYRKACALCLRPLDDFDLMQARETAFVAAALESIDASAPPQPTDPDVIPIFVCTVAYPSIPCPLFIFDPRYWLMIRRVLESGSRKFGMVAYERDRNYSDYGTVLEVCDCVHLEDGRSFLSTVGVSRFKVIERDVRDGCDVARIQPLTDITPTEGVVILNMRMLSSQILYKALMWLNSMNKTVRTEIETAFGQIPRIDHEQDECWDSPDGPAWLWWLIAILPLRSEIKVLILSTKNLLKRMMAVSRTLEAIDQVAITTTATSECEIRSALTNAEEWLERGS</sequence>
<feature type="compositionally biased region" description="Polar residues" evidence="5">
    <location>
        <begin position="219"/>
        <end position="236"/>
    </location>
</feature>
<evidence type="ECO:0000256" key="2">
    <source>
        <dbReference type="ARBA" id="ARBA00022771"/>
    </source>
</evidence>
<dbReference type="SMART" id="SM00464">
    <property type="entry name" value="LON"/>
    <property type="match status" value="1"/>
</dbReference>
<dbReference type="PANTHER" id="PTHR23327:SF42">
    <property type="entry name" value="LON PEPTIDASE N-TERMINAL DOMAIN AND RING FINGER PROTEIN C14F5.10C"/>
    <property type="match status" value="1"/>
</dbReference>
<feature type="domain" description="Lon N-terminal" evidence="7">
    <location>
        <begin position="669"/>
        <end position="875"/>
    </location>
</feature>
<evidence type="ECO:0000256" key="1">
    <source>
        <dbReference type="ARBA" id="ARBA00022723"/>
    </source>
</evidence>
<organism evidence="8 9">
    <name type="scientific">Loxostege sticticalis</name>
    <name type="common">Beet webworm moth</name>
    <dbReference type="NCBI Taxonomy" id="481309"/>
    <lineage>
        <taxon>Eukaryota</taxon>
        <taxon>Metazoa</taxon>
        <taxon>Ecdysozoa</taxon>
        <taxon>Arthropoda</taxon>
        <taxon>Hexapoda</taxon>
        <taxon>Insecta</taxon>
        <taxon>Pterygota</taxon>
        <taxon>Neoptera</taxon>
        <taxon>Endopterygota</taxon>
        <taxon>Lepidoptera</taxon>
        <taxon>Glossata</taxon>
        <taxon>Ditrysia</taxon>
        <taxon>Pyraloidea</taxon>
        <taxon>Crambidae</taxon>
        <taxon>Pyraustinae</taxon>
        <taxon>Loxostege</taxon>
    </lineage>
</organism>
<proteinExistence type="predicted"/>
<dbReference type="InterPro" id="IPR015947">
    <property type="entry name" value="PUA-like_sf"/>
</dbReference>
<comment type="caution">
    <text evidence="8">The sequence shown here is derived from an EMBL/GenBank/DDBJ whole genome shotgun (WGS) entry which is preliminary data.</text>
</comment>
<evidence type="ECO:0000313" key="9">
    <source>
        <dbReference type="Proteomes" id="UP001549920"/>
    </source>
</evidence>
<dbReference type="CDD" id="cd16514">
    <property type="entry name" value="RING-HC_LONFs_rpt2"/>
    <property type="match status" value="1"/>
</dbReference>
<dbReference type="SUPFAM" id="SSF57850">
    <property type="entry name" value="RING/U-box"/>
    <property type="match status" value="1"/>
</dbReference>
<evidence type="ECO:0000313" key="8">
    <source>
        <dbReference type="EMBL" id="KAL0902562.1"/>
    </source>
</evidence>
<feature type="region of interest" description="Disordered" evidence="5">
    <location>
        <begin position="127"/>
        <end position="178"/>
    </location>
</feature>
<dbReference type="SUPFAM" id="SSF88697">
    <property type="entry name" value="PUA domain-like"/>
    <property type="match status" value="1"/>
</dbReference>
<dbReference type="PROSITE" id="PS50089">
    <property type="entry name" value="ZF_RING_2"/>
    <property type="match status" value="1"/>
</dbReference>
<keyword evidence="1" id="KW-0479">Metal-binding</keyword>
<gene>
    <name evidence="8" type="ORF">ABMA27_000401</name>
</gene>
<reference evidence="8 9" key="1">
    <citation type="submission" date="2024-06" db="EMBL/GenBank/DDBJ databases">
        <title>A chromosome-level genome assembly of beet webworm, Loxostege sticticalis.</title>
        <authorList>
            <person name="Zhang Y."/>
        </authorList>
    </citation>
    <scope>NUCLEOTIDE SEQUENCE [LARGE SCALE GENOMIC DNA]</scope>
    <source>
        <strain evidence="8">AQ026</strain>
        <tissue evidence="8">Whole body</tissue>
    </source>
</reference>
<dbReference type="Gene3D" id="3.30.40.10">
    <property type="entry name" value="Zinc/RING finger domain, C3HC4 (zinc finger)"/>
    <property type="match status" value="2"/>
</dbReference>
<keyword evidence="9" id="KW-1185">Reference proteome</keyword>
<dbReference type="Pfam" id="PF02190">
    <property type="entry name" value="LON_substr_bdg"/>
    <property type="match status" value="1"/>
</dbReference>
<dbReference type="Gene3D" id="2.30.130.40">
    <property type="entry name" value="LON domain-like"/>
    <property type="match status" value="1"/>
</dbReference>
<dbReference type="EMBL" id="JBEUOH010000001">
    <property type="protein sequence ID" value="KAL0902562.1"/>
    <property type="molecule type" value="Genomic_DNA"/>
</dbReference>